<dbReference type="InterPro" id="IPR017853">
    <property type="entry name" value="GH"/>
</dbReference>
<evidence type="ECO:0000256" key="8">
    <source>
        <dbReference type="ARBA" id="ARBA00023295"/>
    </source>
</evidence>
<dbReference type="Proteomes" id="UP001215712">
    <property type="component" value="Unassembled WGS sequence"/>
</dbReference>
<organism evidence="14 15">
    <name type="scientific">Penicillium malachiteum</name>
    <dbReference type="NCBI Taxonomy" id="1324776"/>
    <lineage>
        <taxon>Eukaryota</taxon>
        <taxon>Fungi</taxon>
        <taxon>Dikarya</taxon>
        <taxon>Ascomycota</taxon>
        <taxon>Pezizomycotina</taxon>
        <taxon>Eurotiomycetes</taxon>
        <taxon>Eurotiomycetidae</taxon>
        <taxon>Eurotiales</taxon>
        <taxon>Aspergillaceae</taxon>
        <taxon>Penicillium</taxon>
    </lineage>
</organism>
<evidence type="ECO:0000256" key="4">
    <source>
        <dbReference type="ARBA" id="ARBA00022525"/>
    </source>
</evidence>
<dbReference type="Gene3D" id="3.20.20.80">
    <property type="entry name" value="Glycosidases"/>
    <property type="match status" value="1"/>
</dbReference>
<comment type="similarity">
    <text evidence="2 12">Belongs to the glycosyl hydrolase 17 family.</text>
</comment>
<feature type="chain" id="PRO_5042230077" description="glucan 1,3-beta-glucosidase" evidence="13">
    <location>
        <begin position="21"/>
        <end position="310"/>
    </location>
</feature>
<gene>
    <name evidence="14" type="ORF">N7493_006104</name>
</gene>
<dbReference type="AlphaFoldDB" id="A0AAD6HKA9"/>
<reference evidence="14" key="2">
    <citation type="submission" date="2023-01" db="EMBL/GenBank/DDBJ databases">
        <authorList>
            <person name="Petersen C."/>
        </authorList>
    </citation>
    <scope>NUCLEOTIDE SEQUENCE</scope>
    <source>
        <strain evidence="14">IBT 17514</strain>
    </source>
</reference>
<evidence type="ECO:0000256" key="13">
    <source>
        <dbReference type="SAM" id="SignalP"/>
    </source>
</evidence>
<name>A0AAD6HKA9_9EURO</name>
<dbReference type="SUPFAM" id="SSF51445">
    <property type="entry name" value="(Trans)glycosidases"/>
    <property type="match status" value="1"/>
</dbReference>
<keyword evidence="5 13" id="KW-0732">Signal</keyword>
<keyword evidence="3" id="KW-0134">Cell wall</keyword>
<evidence type="ECO:0000256" key="5">
    <source>
        <dbReference type="ARBA" id="ARBA00022729"/>
    </source>
</evidence>
<evidence type="ECO:0000256" key="6">
    <source>
        <dbReference type="ARBA" id="ARBA00022801"/>
    </source>
</evidence>
<keyword evidence="6" id="KW-0378">Hydrolase</keyword>
<evidence type="ECO:0000313" key="15">
    <source>
        <dbReference type="Proteomes" id="UP001215712"/>
    </source>
</evidence>
<evidence type="ECO:0000256" key="10">
    <source>
        <dbReference type="ARBA" id="ARBA00038929"/>
    </source>
</evidence>
<dbReference type="InterPro" id="IPR000490">
    <property type="entry name" value="Glyco_hydro_17"/>
</dbReference>
<evidence type="ECO:0000256" key="2">
    <source>
        <dbReference type="ARBA" id="ARBA00008773"/>
    </source>
</evidence>
<dbReference type="PANTHER" id="PTHR16631:SF26">
    <property type="entry name" value="GLUCAN 1,3-BETA-GLUCOSIDASE"/>
    <property type="match status" value="1"/>
</dbReference>
<keyword evidence="7" id="KW-0325">Glycoprotein</keyword>
<comment type="caution">
    <text evidence="14">The sequence shown here is derived from an EMBL/GenBank/DDBJ whole genome shotgun (WGS) entry which is preliminary data.</text>
</comment>
<dbReference type="GO" id="GO:0005975">
    <property type="term" value="P:carbohydrate metabolic process"/>
    <property type="evidence" value="ECO:0007669"/>
    <property type="project" value="InterPro"/>
</dbReference>
<accession>A0AAD6HKA9</accession>
<dbReference type="EC" id="3.2.1.58" evidence="10"/>
<comment type="subcellular location">
    <subcellularLocation>
        <location evidence="1">Secreted</location>
        <location evidence="1">Cell wall</location>
    </subcellularLocation>
</comment>
<dbReference type="PANTHER" id="PTHR16631">
    <property type="entry name" value="GLUCAN 1,3-BETA-GLUCOSIDASE"/>
    <property type="match status" value="1"/>
</dbReference>
<dbReference type="GO" id="GO:0042973">
    <property type="term" value="F:glucan endo-1,3-beta-D-glucosidase activity"/>
    <property type="evidence" value="ECO:0007669"/>
    <property type="project" value="TreeGrafter"/>
</dbReference>
<sequence length="310" mass="33347">MRTAGLLSLALAAAPALVSARGTLGFSLGDKNADGSCKSTSDYEADFDNLKDLSTLVRTYSGTECDTPQNILPAAKNKGFKVVLGIWVGAQDSSDLSTNDASFQKDFAALKTAIPGYEDQVEAITVGSETLYRGDQTGPSLHNYIGLVANQFKSITVGTADSWNKFADGTADDLFTRDTDSAPWSLMSSPMPLPTGRTYFDDMSGAMSHIQKVAGSNSDKIRILNGETGWPTDGGSDYEAAKAGTTNAQTFWQTGVCGMLAWGVDLFYFEAYDESWKPDSVGDNGEAMDEKHWGLRTADRQTKFNTTCPY</sequence>
<dbReference type="GO" id="GO:0009277">
    <property type="term" value="C:fungal-type cell wall"/>
    <property type="evidence" value="ECO:0007669"/>
    <property type="project" value="TreeGrafter"/>
</dbReference>
<evidence type="ECO:0000256" key="7">
    <source>
        <dbReference type="ARBA" id="ARBA00023180"/>
    </source>
</evidence>
<proteinExistence type="inferred from homology"/>
<dbReference type="GO" id="GO:0071555">
    <property type="term" value="P:cell wall organization"/>
    <property type="evidence" value="ECO:0007669"/>
    <property type="project" value="TreeGrafter"/>
</dbReference>
<dbReference type="EMBL" id="JAQJAN010000008">
    <property type="protein sequence ID" value="KAJ5724376.1"/>
    <property type="molecule type" value="Genomic_DNA"/>
</dbReference>
<keyword evidence="8" id="KW-0326">Glycosidase</keyword>
<evidence type="ECO:0000313" key="14">
    <source>
        <dbReference type="EMBL" id="KAJ5724376.1"/>
    </source>
</evidence>
<feature type="signal peptide" evidence="13">
    <location>
        <begin position="1"/>
        <end position="20"/>
    </location>
</feature>
<protein>
    <recommendedName>
        <fullName evidence="10">glucan 1,3-beta-glucosidase</fullName>
        <ecNumber evidence="10">3.2.1.58</ecNumber>
    </recommendedName>
    <alternativeName>
        <fullName evidence="11">Exo-1,3-beta-glucanase</fullName>
    </alternativeName>
</protein>
<evidence type="ECO:0000256" key="1">
    <source>
        <dbReference type="ARBA" id="ARBA00004191"/>
    </source>
</evidence>
<dbReference type="GO" id="GO:0004338">
    <property type="term" value="F:glucan exo-1,3-beta-glucosidase activity"/>
    <property type="evidence" value="ECO:0007669"/>
    <property type="project" value="UniProtKB-EC"/>
</dbReference>
<evidence type="ECO:0000256" key="9">
    <source>
        <dbReference type="ARBA" id="ARBA00036824"/>
    </source>
</evidence>
<reference evidence="14" key="1">
    <citation type="journal article" date="2023" name="IMA Fungus">
        <title>Comparative genomic study of the Penicillium genus elucidates a diverse pangenome and 15 lateral gene transfer events.</title>
        <authorList>
            <person name="Petersen C."/>
            <person name="Sorensen T."/>
            <person name="Nielsen M.R."/>
            <person name="Sondergaard T.E."/>
            <person name="Sorensen J.L."/>
            <person name="Fitzpatrick D.A."/>
            <person name="Frisvad J.C."/>
            <person name="Nielsen K.L."/>
        </authorList>
    </citation>
    <scope>NUCLEOTIDE SEQUENCE</scope>
    <source>
        <strain evidence="14">IBT 17514</strain>
    </source>
</reference>
<evidence type="ECO:0000256" key="12">
    <source>
        <dbReference type="RuleBase" id="RU004335"/>
    </source>
</evidence>
<dbReference type="InterPro" id="IPR050732">
    <property type="entry name" value="Beta-glucan_modifiers"/>
</dbReference>
<dbReference type="GO" id="GO:0009986">
    <property type="term" value="C:cell surface"/>
    <property type="evidence" value="ECO:0007669"/>
    <property type="project" value="TreeGrafter"/>
</dbReference>
<comment type="catalytic activity">
    <reaction evidence="9">
        <text>Successive hydrolysis of beta-D-glucose units from the non-reducing ends of (1-&gt;3)-beta-D-glucans, releasing alpha-glucose.</text>
        <dbReference type="EC" id="3.2.1.58"/>
    </reaction>
</comment>
<keyword evidence="15" id="KW-1185">Reference proteome</keyword>
<dbReference type="GO" id="GO:0005576">
    <property type="term" value="C:extracellular region"/>
    <property type="evidence" value="ECO:0007669"/>
    <property type="project" value="TreeGrafter"/>
</dbReference>
<dbReference type="Pfam" id="PF00332">
    <property type="entry name" value="Glyco_hydro_17"/>
    <property type="match status" value="1"/>
</dbReference>
<evidence type="ECO:0000256" key="11">
    <source>
        <dbReference type="ARBA" id="ARBA00041761"/>
    </source>
</evidence>
<evidence type="ECO:0000256" key="3">
    <source>
        <dbReference type="ARBA" id="ARBA00022512"/>
    </source>
</evidence>
<keyword evidence="4" id="KW-0964">Secreted</keyword>